<organism evidence="2 3">
    <name type="scientific">Ogataea philodendri</name>
    <dbReference type="NCBI Taxonomy" id="1378263"/>
    <lineage>
        <taxon>Eukaryota</taxon>
        <taxon>Fungi</taxon>
        <taxon>Dikarya</taxon>
        <taxon>Ascomycota</taxon>
        <taxon>Saccharomycotina</taxon>
        <taxon>Pichiomycetes</taxon>
        <taxon>Pichiales</taxon>
        <taxon>Pichiaceae</taxon>
        <taxon>Ogataea</taxon>
    </lineage>
</organism>
<gene>
    <name evidence="2" type="ORF">OGAPHI_006524</name>
</gene>
<keyword evidence="1" id="KW-0812">Transmembrane</keyword>
<keyword evidence="1" id="KW-1133">Transmembrane helix</keyword>
<evidence type="ECO:0000313" key="2">
    <source>
        <dbReference type="EMBL" id="KAH3661674.1"/>
    </source>
</evidence>
<dbReference type="RefSeq" id="XP_046058787.1">
    <property type="nucleotide sequence ID" value="XM_046207819.1"/>
</dbReference>
<dbReference type="EMBL" id="JAEUBE010000439">
    <property type="protein sequence ID" value="KAH3661674.1"/>
    <property type="molecule type" value="Genomic_DNA"/>
</dbReference>
<dbReference type="Proteomes" id="UP000769157">
    <property type="component" value="Unassembled WGS sequence"/>
</dbReference>
<dbReference type="AlphaFoldDB" id="A0A9P8NYA5"/>
<comment type="caution">
    <text evidence="2">The sequence shown here is derived from an EMBL/GenBank/DDBJ whole genome shotgun (WGS) entry which is preliminary data.</text>
</comment>
<feature type="transmembrane region" description="Helical" evidence="1">
    <location>
        <begin position="15"/>
        <end position="34"/>
    </location>
</feature>
<accession>A0A9P8NYA5</accession>
<reference evidence="2" key="2">
    <citation type="submission" date="2021-01" db="EMBL/GenBank/DDBJ databases">
        <authorList>
            <person name="Schikora-Tamarit M.A."/>
        </authorList>
    </citation>
    <scope>NUCLEOTIDE SEQUENCE</scope>
    <source>
        <strain evidence="2">CBS6075</strain>
    </source>
</reference>
<keyword evidence="3" id="KW-1185">Reference proteome</keyword>
<dbReference type="GeneID" id="70238488"/>
<sequence>MISRSGDSLTEPRSAGIMVSMSICGMLGSGPMGIMSMSSSWPMITARMMIAAYLDNTSEFSLQKLAAQQFGHPQSQSHSTSFCSDFSRTESMLSNAFVLKPDPYWPPLLS</sequence>
<proteinExistence type="predicted"/>
<name>A0A9P8NYA5_9ASCO</name>
<evidence type="ECO:0000256" key="1">
    <source>
        <dbReference type="SAM" id="Phobius"/>
    </source>
</evidence>
<keyword evidence="1" id="KW-0472">Membrane</keyword>
<evidence type="ECO:0000313" key="3">
    <source>
        <dbReference type="Proteomes" id="UP000769157"/>
    </source>
</evidence>
<reference evidence="2" key="1">
    <citation type="journal article" date="2021" name="Open Biol.">
        <title>Shared evolutionary footprints suggest mitochondrial oxidative damage underlies multiple complex I losses in fungi.</title>
        <authorList>
            <person name="Schikora-Tamarit M.A."/>
            <person name="Marcet-Houben M."/>
            <person name="Nosek J."/>
            <person name="Gabaldon T."/>
        </authorList>
    </citation>
    <scope>NUCLEOTIDE SEQUENCE</scope>
    <source>
        <strain evidence="2">CBS6075</strain>
    </source>
</reference>
<protein>
    <submittedName>
        <fullName evidence="2">Uncharacterized protein</fullName>
    </submittedName>
</protein>